<dbReference type="Proteomes" id="UP000501451">
    <property type="component" value="Chromosome"/>
</dbReference>
<dbReference type="KEGG" id="jar:G7057_00965"/>
<proteinExistence type="predicted"/>
<reference evidence="1 2" key="1">
    <citation type="journal article" date="2017" name="Int. J. Syst. Evol. Microbiol.">
        <title>Jeotgalibaca porci sp. nov. and Jeotgalibaca arthritidis sp. nov., isolated from pigs, and emended description of the genus Jeotgalibaca.</title>
        <authorList>
            <person name="Zamora L."/>
            <person name="Perez-Sancho M."/>
            <person name="Dominguez L."/>
            <person name="Fernandez-Garayzabal J.F."/>
            <person name="Vela A.I."/>
        </authorList>
    </citation>
    <scope>NUCLEOTIDE SEQUENCE [LARGE SCALE GENOMIC DNA]</scope>
    <source>
        <strain evidence="1 2">CECT 9157</strain>
    </source>
</reference>
<name>A0A6G7K7F0_9LACT</name>
<dbReference type="EMBL" id="CP049740">
    <property type="protein sequence ID" value="QII81180.1"/>
    <property type="molecule type" value="Genomic_DNA"/>
</dbReference>
<evidence type="ECO:0000313" key="2">
    <source>
        <dbReference type="Proteomes" id="UP000501451"/>
    </source>
</evidence>
<organism evidence="1 2">
    <name type="scientific">Jeotgalibaca arthritidis</name>
    <dbReference type="NCBI Taxonomy" id="1868794"/>
    <lineage>
        <taxon>Bacteria</taxon>
        <taxon>Bacillati</taxon>
        <taxon>Bacillota</taxon>
        <taxon>Bacilli</taxon>
        <taxon>Lactobacillales</taxon>
        <taxon>Carnobacteriaceae</taxon>
        <taxon>Jeotgalibaca</taxon>
    </lineage>
</organism>
<protein>
    <submittedName>
        <fullName evidence="1">Uncharacterized protein</fullName>
    </submittedName>
</protein>
<keyword evidence="2" id="KW-1185">Reference proteome</keyword>
<sequence>MNQSEIENQSYWRVSESVLNFEVLSHHQSTEADRVIKRKKMPLFMRLQKMFRI</sequence>
<evidence type="ECO:0000313" key="1">
    <source>
        <dbReference type="EMBL" id="QII81180.1"/>
    </source>
</evidence>
<gene>
    <name evidence="1" type="ORF">G7057_00965</name>
</gene>
<dbReference type="AlphaFoldDB" id="A0A6G7K7F0"/>
<dbReference type="RefSeq" id="WP_166160620.1">
    <property type="nucleotide sequence ID" value="NZ_CP049740.1"/>
</dbReference>
<accession>A0A6G7K7F0</accession>